<evidence type="ECO:0000256" key="6">
    <source>
        <dbReference type="SAM" id="Phobius"/>
    </source>
</evidence>
<evidence type="ECO:0000256" key="1">
    <source>
        <dbReference type="ARBA" id="ARBA00004141"/>
    </source>
</evidence>
<evidence type="ECO:0000256" key="3">
    <source>
        <dbReference type="ARBA" id="ARBA00022692"/>
    </source>
</evidence>
<evidence type="ECO:0000313" key="8">
    <source>
        <dbReference type="Proteomes" id="UP001567350"/>
    </source>
</evidence>
<dbReference type="Pfam" id="PF07947">
    <property type="entry name" value="YhhN"/>
    <property type="match status" value="1"/>
</dbReference>
<dbReference type="PANTHER" id="PTHR31885:SF6">
    <property type="entry name" value="GH04784P"/>
    <property type="match status" value="1"/>
</dbReference>
<feature type="transmembrane region" description="Helical" evidence="6">
    <location>
        <begin position="179"/>
        <end position="197"/>
    </location>
</feature>
<reference evidence="7 8" key="1">
    <citation type="submission" date="2024-08" db="EMBL/GenBank/DDBJ databases">
        <authorList>
            <person name="Feng Z."/>
            <person name="Ronholm J."/>
        </authorList>
    </citation>
    <scope>NUCLEOTIDE SEQUENCE [LARGE SCALE GENOMIC DNA]</scope>
    <source>
        <strain evidence="7 8">4-AB0-8</strain>
    </source>
</reference>
<feature type="transmembrane region" description="Helical" evidence="6">
    <location>
        <begin position="21"/>
        <end position="38"/>
    </location>
</feature>
<comment type="similarity">
    <text evidence="2">Belongs to the TMEM86 family.</text>
</comment>
<evidence type="ECO:0000313" key="7">
    <source>
        <dbReference type="EMBL" id="MEZ2740594.1"/>
    </source>
</evidence>
<gene>
    <name evidence="7" type="ORF">ACBP88_14280</name>
</gene>
<dbReference type="Proteomes" id="UP001567350">
    <property type="component" value="Unassembled WGS sequence"/>
</dbReference>
<keyword evidence="8" id="KW-1185">Reference proteome</keyword>
<dbReference type="RefSeq" id="WP_370893502.1">
    <property type="nucleotide sequence ID" value="NZ_JBGJLR010000018.1"/>
</dbReference>
<organism evidence="7 8">
    <name type="scientific">Comamonas jiangduensis</name>
    <dbReference type="NCBI Taxonomy" id="1194168"/>
    <lineage>
        <taxon>Bacteria</taxon>
        <taxon>Pseudomonadati</taxon>
        <taxon>Pseudomonadota</taxon>
        <taxon>Betaproteobacteria</taxon>
        <taxon>Burkholderiales</taxon>
        <taxon>Comamonadaceae</taxon>
        <taxon>Comamonas</taxon>
    </lineage>
</organism>
<feature type="transmembrane region" description="Helical" evidence="6">
    <location>
        <begin position="123"/>
        <end position="141"/>
    </location>
</feature>
<evidence type="ECO:0000256" key="4">
    <source>
        <dbReference type="ARBA" id="ARBA00022989"/>
    </source>
</evidence>
<keyword evidence="4 6" id="KW-1133">Transmembrane helix</keyword>
<keyword evidence="5 6" id="KW-0472">Membrane</keyword>
<proteinExistence type="inferred from homology"/>
<dbReference type="PANTHER" id="PTHR31885">
    <property type="entry name" value="GH04784P"/>
    <property type="match status" value="1"/>
</dbReference>
<protein>
    <submittedName>
        <fullName evidence="7">Lysoplasmalogenase</fullName>
    </submittedName>
</protein>
<feature type="transmembrane region" description="Helical" evidence="6">
    <location>
        <begin position="153"/>
        <end position="172"/>
    </location>
</feature>
<dbReference type="EMBL" id="JBGJLR010000018">
    <property type="protein sequence ID" value="MEZ2740594.1"/>
    <property type="molecule type" value="Genomic_DNA"/>
</dbReference>
<evidence type="ECO:0000256" key="5">
    <source>
        <dbReference type="ARBA" id="ARBA00023136"/>
    </source>
</evidence>
<feature type="transmembrane region" description="Helical" evidence="6">
    <location>
        <begin position="209"/>
        <end position="230"/>
    </location>
</feature>
<comment type="caution">
    <text evidence="7">The sequence shown here is derived from an EMBL/GenBank/DDBJ whole genome shotgun (WGS) entry which is preliminary data.</text>
</comment>
<dbReference type="InterPro" id="IPR012506">
    <property type="entry name" value="TMEM86B-like"/>
</dbReference>
<comment type="subcellular location">
    <subcellularLocation>
        <location evidence="1">Membrane</location>
        <topology evidence="1">Multi-pass membrane protein</topology>
    </subcellularLocation>
</comment>
<accession>A0ABV4II42</accession>
<sequence>MHPTTQTAGMRMLRPIHPLQQTMAAFGVLAALSAHYGYSSAYAVLKPLPMVWGMACVWFLARPSRYPIAWALLLLALLLSMVGDICLLFERGFVLGLGAFLCAHLAYLGVLRRETPQWLPSKAAFVLCALLGAVLYGYLWFSGLPAAVRVPVFAYVCVIVCMAAQAIGRALYLRTTAPWCVAAGAISFMASDSLLAIDKFVAPIPGVYLWVLGTYYLAQWLIVHGMLPALRER</sequence>
<evidence type="ECO:0000256" key="2">
    <source>
        <dbReference type="ARBA" id="ARBA00007375"/>
    </source>
</evidence>
<keyword evidence="3 6" id="KW-0812">Transmembrane</keyword>
<feature type="transmembrane region" description="Helical" evidence="6">
    <location>
        <begin position="93"/>
        <end position="111"/>
    </location>
</feature>
<feature type="transmembrane region" description="Helical" evidence="6">
    <location>
        <begin position="68"/>
        <end position="87"/>
    </location>
</feature>
<name>A0ABV4II42_9BURK</name>